<evidence type="ECO:0000313" key="1">
    <source>
        <dbReference type="EMBL" id="KAI3724902.1"/>
    </source>
</evidence>
<protein>
    <submittedName>
        <fullName evidence="1">Uncharacterized protein</fullName>
    </submittedName>
</protein>
<reference evidence="2" key="1">
    <citation type="journal article" date="2022" name="Mol. Ecol. Resour.">
        <title>The genomes of chicory, endive, great burdock and yacon provide insights into Asteraceae palaeo-polyploidization history and plant inulin production.</title>
        <authorList>
            <person name="Fan W."/>
            <person name="Wang S."/>
            <person name="Wang H."/>
            <person name="Wang A."/>
            <person name="Jiang F."/>
            <person name="Liu H."/>
            <person name="Zhao H."/>
            <person name="Xu D."/>
            <person name="Zhang Y."/>
        </authorList>
    </citation>
    <scope>NUCLEOTIDE SEQUENCE [LARGE SCALE GENOMIC DNA]</scope>
    <source>
        <strain evidence="2">cv. Yunnan</strain>
    </source>
</reference>
<keyword evidence="2" id="KW-1185">Reference proteome</keyword>
<evidence type="ECO:0000313" key="2">
    <source>
        <dbReference type="Proteomes" id="UP001056120"/>
    </source>
</evidence>
<sequence>MPNDCFLLGLILNRKRSPFAFSLSFRWDRKASPPIIALSASYHSMGYHKHRNRLLQKNALRERLLPALSLDLSQSVCRKQRSKKEEFKAGEVNLFLSFF</sequence>
<proteinExistence type="predicted"/>
<dbReference type="Proteomes" id="UP001056120">
    <property type="component" value="Linkage Group LG22"/>
</dbReference>
<comment type="caution">
    <text evidence="1">The sequence shown here is derived from an EMBL/GenBank/DDBJ whole genome shotgun (WGS) entry which is preliminary data.</text>
</comment>
<gene>
    <name evidence="1" type="ORF">L1987_64670</name>
</gene>
<name>A0ACB9BSE3_9ASTR</name>
<reference evidence="1 2" key="2">
    <citation type="journal article" date="2022" name="Mol. Ecol. Resour.">
        <title>The genomes of chicory, endive, great burdock and yacon provide insights into Asteraceae paleo-polyploidization history and plant inulin production.</title>
        <authorList>
            <person name="Fan W."/>
            <person name="Wang S."/>
            <person name="Wang H."/>
            <person name="Wang A."/>
            <person name="Jiang F."/>
            <person name="Liu H."/>
            <person name="Zhao H."/>
            <person name="Xu D."/>
            <person name="Zhang Y."/>
        </authorList>
    </citation>
    <scope>NUCLEOTIDE SEQUENCE [LARGE SCALE GENOMIC DNA]</scope>
    <source>
        <strain evidence="2">cv. Yunnan</strain>
        <tissue evidence="1">Leaves</tissue>
    </source>
</reference>
<organism evidence="1 2">
    <name type="scientific">Smallanthus sonchifolius</name>
    <dbReference type="NCBI Taxonomy" id="185202"/>
    <lineage>
        <taxon>Eukaryota</taxon>
        <taxon>Viridiplantae</taxon>
        <taxon>Streptophyta</taxon>
        <taxon>Embryophyta</taxon>
        <taxon>Tracheophyta</taxon>
        <taxon>Spermatophyta</taxon>
        <taxon>Magnoliopsida</taxon>
        <taxon>eudicotyledons</taxon>
        <taxon>Gunneridae</taxon>
        <taxon>Pentapetalae</taxon>
        <taxon>asterids</taxon>
        <taxon>campanulids</taxon>
        <taxon>Asterales</taxon>
        <taxon>Asteraceae</taxon>
        <taxon>Asteroideae</taxon>
        <taxon>Heliantheae alliance</taxon>
        <taxon>Millerieae</taxon>
        <taxon>Smallanthus</taxon>
    </lineage>
</organism>
<accession>A0ACB9BSE3</accession>
<dbReference type="EMBL" id="CM042039">
    <property type="protein sequence ID" value="KAI3724902.1"/>
    <property type="molecule type" value="Genomic_DNA"/>
</dbReference>